<evidence type="ECO:0000256" key="5">
    <source>
        <dbReference type="SAM" id="MobiDB-lite"/>
    </source>
</evidence>
<feature type="compositionally biased region" description="Acidic residues" evidence="5">
    <location>
        <begin position="225"/>
        <end position="272"/>
    </location>
</feature>
<protein>
    <submittedName>
        <fullName evidence="6">Uncharacterized protein</fullName>
    </submittedName>
</protein>
<dbReference type="Proteomes" id="UP000696485">
    <property type="component" value="Unassembled WGS sequence"/>
</dbReference>
<gene>
    <name evidence="6" type="ORF">BG006_005482</name>
</gene>
<dbReference type="GO" id="GO:0030688">
    <property type="term" value="C:preribosome, small subunit precursor"/>
    <property type="evidence" value="ECO:0007669"/>
    <property type="project" value="InterPro"/>
</dbReference>
<evidence type="ECO:0000256" key="4">
    <source>
        <dbReference type="ARBA" id="ARBA00023242"/>
    </source>
</evidence>
<dbReference type="GO" id="GO:0005634">
    <property type="term" value="C:nucleus"/>
    <property type="evidence" value="ECO:0007669"/>
    <property type="project" value="UniProtKB-SubCell"/>
</dbReference>
<feature type="region of interest" description="Disordered" evidence="5">
    <location>
        <begin position="335"/>
        <end position="363"/>
    </location>
</feature>
<feature type="compositionally biased region" description="Acidic residues" evidence="5">
    <location>
        <begin position="336"/>
        <end position="363"/>
    </location>
</feature>
<dbReference type="PANTHER" id="PTHR13026:SF0">
    <property type="entry name" value="RIBOSOMAL RNA PROCESSING 1B"/>
    <property type="match status" value="1"/>
</dbReference>
<dbReference type="Pfam" id="PF05997">
    <property type="entry name" value="Nop52"/>
    <property type="match status" value="1"/>
</dbReference>
<evidence type="ECO:0000256" key="1">
    <source>
        <dbReference type="ARBA" id="ARBA00004123"/>
    </source>
</evidence>
<proteinExistence type="inferred from homology"/>
<evidence type="ECO:0000256" key="2">
    <source>
        <dbReference type="ARBA" id="ARBA00006374"/>
    </source>
</evidence>
<keyword evidence="7" id="KW-1185">Reference proteome</keyword>
<dbReference type="EMBL" id="JAAAUY010000309">
    <property type="protein sequence ID" value="KAF9331649.1"/>
    <property type="molecule type" value="Genomic_DNA"/>
</dbReference>
<name>A0A9P5SJX5_9FUNG</name>
<sequence length="363" mass="42085">MVVIGSSKDSSSPFGKRLAANDKKTRDKAVKALGKWISNKTEFTHLELMKLWKGLFYCVWMSDKPIIQQQLSETLSSLILRVPRSSVMDFIATFWQTMCGEWHGIDRLRLDKFYFLLRRFLSYSFRMLKENEWDLETIEEFSKVMIDGPLNASNKTVPDGIRFHLIEIYLEELEKIVEVAQSGQVPTAHVLAPMFHLMSCTINGKVFKKVAEDVFEEILRKTAEGEGEDSDFEDEAEMTVFDKDEDEEEDEEEEDKDEEMEEDDDEDEDDEEAKAMAEMEMELEDGEEPEGESTTFDYDLMGIKERLGEAKDAEETVEQNRRKIAVLYTAYVDFCPLEDDDDEDEEEEANGEAPEDEEDEDEE</sequence>
<dbReference type="PANTHER" id="PTHR13026">
    <property type="entry name" value="NNP-1 PROTEIN NOVEL NUCLEAR PROTEIN 1 NOP52"/>
    <property type="match status" value="1"/>
</dbReference>
<accession>A0A9P5SJX5</accession>
<dbReference type="AlphaFoldDB" id="A0A9P5SJX5"/>
<reference evidence="6" key="1">
    <citation type="journal article" date="2020" name="Fungal Divers.">
        <title>Resolving the Mortierellaceae phylogeny through synthesis of multi-gene phylogenetics and phylogenomics.</title>
        <authorList>
            <person name="Vandepol N."/>
            <person name="Liber J."/>
            <person name="Desiro A."/>
            <person name="Na H."/>
            <person name="Kennedy M."/>
            <person name="Barry K."/>
            <person name="Grigoriev I.V."/>
            <person name="Miller A.N."/>
            <person name="O'Donnell K."/>
            <person name="Stajich J.E."/>
            <person name="Bonito G."/>
        </authorList>
    </citation>
    <scope>NUCLEOTIDE SEQUENCE</scope>
    <source>
        <strain evidence="6">NVP1</strain>
    </source>
</reference>
<comment type="similarity">
    <text evidence="2">Belongs to the RRP1 family.</text>
</comment>
<evidence type="ECO:0000256" key="3">
    <source>
        <dbReference type="ARBA" id="ARBA00022552"/>
    </source>
</evidence>
<evidence type="ECO:0000313" key="6">
    <source>
        <dbReference type="EMBL" id="KAF9331649.1"/>
    </source>
</evidence>
<keyword evidence="4" id="KW-0539">Nucleus</keyword>
<feature type="compositionally biased region" description="Acidic residues" evidence="5">
    <location>
        <begin position="279"/>
        <end position="291"/>
    </location>
</feature>
<comment type="subcellular location">
    <subcellularLocation>
        <location evidence="1">Nucleus</location>
    </subcellularLocation>
</comment>
<keyword evidence="3" id="KW-0698">rRNA processing</keyword>
<feature type="region of interest" description="Disordered" evidence="5">
    <location>
        <begin position="222"/>
        <end position="297"/>
    </location>
</feature>
<comment type="caution">
    <text evidence="6">The sequence shown here is derived from an EMBL/GenBank/DDBJ whole genome shotgun (WGS) entry which is preliminary data.</text>
</comment>
<dbReference type="GO" id="GO:0006364">
    <property type="term" value="P:rRNA processing"/>
    <property type="evidence" value="ECO:0007669"/>
    <property type="project" value="UniProtKB-KW"/>
</dbReference>
<dbReference type="InterPro" id="IPR010301">
    <property type="entry name" value="RRP1"/>
</dbReference>
<evidence type="ECO:0000313" key="7">
    <source>
        <dbReference type="Proteomes" id="UP000696485"/>
    </source>
</evidence>
<organism evidence="6 7">
    <name type="scientific">Podila minutissima</name>
    <dbReference type="NCBI Taxonomy" id="64525"/>
    <lineage>
        <taxon>Eukaryota</taxon>
        <taxon>Fungi</taxon>
        <taxon>Fungi incertae sedis</taxon>
        <taxon>Mucoromycota</taxon>
        <taxon>Mortierellomycotina</taxon>
        <taxon>Mortierellomycetes</taxon>
        <taxon>Mortierellales</taxon>
        <taxon>Mortierellaceae</taxon>
        <taxon>Podila</taxon>
    </lineage>
</organism>